<sequence>MDRDANPRAPTIAGLWVKVREHHPTDGYEIDYATSPLNAGDSGDPNLGWIPLDTWKQTTFIPALEIKEALCRTLKLGASIPGIAASGEYADLSPDDSSNPWADGDIVDISNIGKTKSRPVVLVIKTNYYSNVFDDGSKQFRANLDEDNESESDLKDYDWRSDKRDSEIDSRSGGLSDDDDDDPAEPDPGFTTRIQPTSSSDWYGISGYLSRLFEGEILWTDGELHSTPGKGTELAAISVIVTPRHFMLLDGGFYYQAERRDDDGRVAERGAVDYNFVVPLGKDF</sequence>
<evidence type="ECO:0000256" key="1">
    <source>
        <dbReference type="SAM" id="MobiDB-lite"/>
    </source>
</evidence>
<evidence type="ECO:0000313" key="2">
    <source>
        <dbReference type="EMBL" id="KDR74943.1"/>
    </source>
</evidence>
<reference evidence="3" key="1">
    <citation type="journal article" date="2014" name="Proc. Natl. Acad. Sci. U.S.A.">
        <title>Extensive sampling of basidiomycete genomes demonstrates inadequacy of the white-rot/brown-rot paradigm for wood decay fungi.</title>
        <authorList>
            <person name="Riley R."/>
            <person name="Salamov A.A."/>
            <person name="Brown D.W."/>
            <person name="Nagy L.G."/>
            <person name="Floudas D."/>
            <person name="Held B.W."/>
            <person name="Levasseur A."/>
            <person name="Lombard V."/>
            <person name="Morin E."/>
            <person name="Otillar R."/>
            <person name="Lindquist E.A."/>
            <person name="Sun H."/>
            <person name="LaButti K.M."/>
            <person name="Schmutz J."/>
            <person name="Jabbour D."/>
            <person name="Luo H."/>
            <person name="Baker S.E."/>
            <person name="Pisabarro A.G."/>
            <person name="Walton J.D."/>
            <person name="Blanchette R.A."/>
            <person name="Henrissat B."/>
            <person name="Martin F."/>
            <person name="Cullen D."/>
            <person name="Hibbett D.S."/>
            <person name="Grigoriev I.V."/>
        </authorList>
    </citation>
    <scope>NUCLEOTIDE SEQUENCE [LARGE SCALE GENOMIC DNA]</scope>
    <source>
        <strain evidence="3">CBS 339.88</strain>
    </source>
</reference>
<dbReference type="HOGENOM" id="CLU_980193_0_0_1"/>
<feature type="region of interest" description="Disordered" evidence="1">
    <location>
        <begin position="144"/>
        <end position="198"/>
    </location>
</feature>
<proteinExistence type="predicted"/>
<feature type="compositionally biased region" description="Acidic residues" evidence="1">
    <location>
        <begin position="176"/>
        <end position="185"/>
    </location>
</feature>
<dbReference type="Proteomes" id="UP000027222">
    <property type="component" value="Unassembled WGS sequence"/>
</dbReference>
<name>A0A067T7L2_GALM3</name>
<protein>
    <submittedName>
        <fullName evidence="2">Uncharacterized protein</fullName>
    </submittedName>
</protein>
<accession>A0A067T7L2</accession>
<organism evidence="2 3">
    <name type="scientific">Galerina marginata (strain CBS 339.88)</name>
    <dbReference type="NCBI Taxonomy" id="685588"/>
    <lineage>
        <taxon>Eukaryota</taxon>
        <taxon>Fungi</taxon>
        <taxon>Dikarya</taxon>
        <taxon>Basidiomycota</taxon>
        <taxon>Agaricomycotina</taxon>
        <taxon>Agaricomycetes</taxon>
        <taxon>Agaricomycetidae</taxon>
        <taxon>Agaricales</taxon>
        <taxon>Agaricineae</taxon>
        <taxon>Strophariaceae</taxon>
        <taxon>Galerina</taxon>
    </lineage>
</organism>
<gene>
    <name evidence="2" type="ORF">GALMADRAFT_141255</name>
</gene>
<feature type="compositionally biased region" description="Basic and acidic residues" evidence="1">
    <location>
        <begin position="152"/>
        <end position="170"/>
    </location>
</feature>
<dbReference type="EMBL" id="KL142382">
    <property type="protein sequence ID" value="KDR74943.1"/>
    <property type="molecule type" value="Genomic_DNA"/>
</dbReference>
<keyword evidence="3" id="KW-1185">Reference proteome</keyword>
<evidence type="ECO:0000313" key="3">
    <source>
        <dbReference type="Proteomes" id="UP000027222"/>
    </source>
</evidence>
<dbReference type="AlphaFoldDB" id="A0A067T7L2"/>